<evidence type="ECO:0000313" key="2">
    <source>
        <dbReference type="EMBL" id="PHN95740.1"/>
    </source>
</evidence>
<dbReference type="Proteomes" id="UP000222163">
    <property type="component" value="Unassembled WGS sequence"/>
</dbReference>
<evidence type="ECO:0000313" key="3">
    <source>
        <dbReference type="Proteomes" id="UP000222163"/>
    </source>
</evidence>
<dbReference type="AlphaFoldDB" id="A0A2G1BNY1"/>
<gene>
    <name evidence="2" type="ORF">CSC81_18955</name>
</gene>
<accession>A0A2G1BNY1</accession>
<feature type="region of interest" description="Disordered" evidence="1">
    <location>
        <begin position="13"/>
        <end position="66"/>
    </location>
</feature>
<sequence length="66" mass="7256">GANQSDALLLRHIGSSDCPVRRPAHHGDQRAGGDRLRRGDRKPASNHERANVRHGRDVDSLCALRP</sequence>
<comment type="caution">
    <text evidence="2">The sequence shown here is derived from an EMBL/GenBank/DDBJ whole genome shotgun (WGS) entry which is preliminary data.</text>
</comment>
<reference evidence="2 3" key="1">
    <citation type="journal article" date="2016" name="Nat. Commun.">
        <title>Microbial interactions lead to rapid micro-scale successions on model marine particles.</title>
        <authorList>
            <person name="Datta M.S."/>
            <person name="Sliwerska E."/>
            <person name="Gore J."/>
            <person name="Polz M.F."/>
            <person name="Cordero O.X."/>
        </authorList>
    </citation>
    <scope>NUCLEOTIDE SEQUENCE [LARGE SCALE GENOMIC DNA]</scope>
    <source>
        <strain evidence="2 3">4G03</strain>
    </source>
</reference>
<proteinExistence type="predicted"/>
<name>A0A2G1BNY1_9FLAO</name>
<organism evidence="2 3">
    <name type="scientific">Tenacibaculum discolor</name>
    <dbReference type="NCBI Taxonomy" id="361581"/>
    <lineage>
        <taxon>Bacteria</taxon>
        <taxon>Pseudomonadati</taxon>
        <taxon>Bacteroidota</taxon>
        <taxon>Flavobacteriia</taxon>
        <taxon>Flavobacteriales</taxon>
        <taxon>Flavobacteriaceae</taxon>
        <taxon>Tenacibaculum</taxon>
    </lineage>
</organism>
<protein>
    <submittedName>
        <fullName evidence="2">Uncharacterized protein</fullName>
    </submittedName>
</protein>
<evidence type="ECO:0000256" key="1">
    <source>
        <dbReference type="SAM" id="MobiDB-lite"/>
    </source>
</evidence>
<feature type="non-terminal residue" evidence="2">
    <location>
        <position position="1"/>
    </location>
</feature>
<feature type="compositionally biased region" description="Basic and acidic residues" evidence="1">
    <location>
        <begin position="25"/>
        <end position="59"/>
    </location>
</feature>
<dbReference type="EMBL" id="PDUU01001140">
    <property type="protein sequence ID" value="PHN95740.1"/>
    <property type="molecule type" value="Genomic_DNA"/>
</dbReference>